<dbReference type="Pfam" id="PF00685">
    <property type="entry name" value="Sulfotransfer_1"/>
    <property type="match status" value="1"/>
</dbReference>
<dbReference type="EC" id="2.3.1.41" evidence="1"/>
<dbReference type="SUPFAM" id="SSF52540">
    <property type="entry name" value="P-loop containing nucleoside triphosphate hydrolases"/>
    <property type="match status" value="1"/>
</dbReference>
<organism evidence="5 6">
    <name type="scientific">Symbiodinium microadriaticum</name>
    <name type="common">Dinoflagellate</name>
    <name type="synonym">Zooxanthella microadriatica</name>
    <dbReference type="NCBI Taxonomy" id="2951"/>
    <lineage>
        <taxon>Eukaryota</taxon>
        <taxon>Sar</taxon>
        <taxon>Alveolata</taxon>
        <taxon>Dinophyceae</taxon>
        <taxon>Suessiales</taxon>
        <taxon>Symbiodiniaceae</taxon>
        <taxon>Symbiodinium</taxon>
    </lineage>
</organism>
<accession>A0A1Q9EWR4</accession>
<reference evidence="5 6" key="1">
    <citation type="submission" date="2016-02" db="EMBL/GenBank/DDBJ databases">
        <title>Genome analysis of coral dinoflagellate symbionts highlights evolutionary adaptations to a symbiotic lifestyle.</title>
        <authorList>
            <person name="Aranda M."/>
            <person name="Li Y."/>
            <person name="Liew Y.J."/>
            <person name="Baumgarten S."/>
            <person name="Simakov O."/>
            <person name="Wilson M."/>
            <person name="Piel J."/>
            <person name="Ashoor H."/>
            <person name="Bougouffa S."/>
            <person name="Bajic V.B."/>
            <person name="Ryu T."/>
            <person name="Ravasi T."/>
            <person name="Bayer T."/>
            <person name="Micklem G."/>
            <person name="Kim H."/>
            <person name="Bhak J."/>
            <person name="Lajeunesse T.C."/>
            <person name="Voolstra C.R."/>
        </authorList>
    </citation>
    <scope>NUCLEOTIDE SEQUENCE [LARGE SCALE GENOMIC DNA]</scope>
    <source>
        <strain evidence="5 6">CCMP2467</strain>
    </source>
</reference>
<evidence type="ECO:0000313" key="5">
    <source>
        <dbReference type="EMBL" id="OLQ11884.1"/>
    </source>
</evidence>
<dbReference type="PROSITE" id="PS52004">
    <property type="entry name" value="KS3_2"/>
    <property type="match status" value="1"/>
</dbReference>
<evidence type="ECO:0000256" key="1">
    <source>
        <dbReference type="ARBA" id="ARBA00013191"/>
    </source>
</evidence>
<dbReference type="EMBL" id="LSRX01000052">
    <property type="protein sequence ID" value="OLQ11884.1"/>
    <property type="molecule type" value="Genomic_DNA"/>
</dbReference>
<dbReference type="GO" id="GO:0006633">
    <property type="term" value="P:fatty acid biosynthetic process"/>
    <property type="evidence" value="ECO:0007669"/>
    <property type="project" value="InterPro"/>
</dbReference>
<evidence type="ECO:0000313" key="6">
    <source>
        <dbReference type="Proteomes" id="UP000186817"/>
    </source>
</evidence>
<dbReference type="InterPro" id="IPR014030">
    <property type="entry name" value="Ketoacyl_synth_N"/>
</dbReference>
<dbReference type="PANTHER" id="PTHR11712:SF336">
    <property type="entry name" value="3-OXOACYL-[ACYL-CARRIER-PROTEIN] SYNTHASE, MITOCHONDRIAL"/>
    <property type="match status" value="1"/>
</dbReference>
<evidence type="ECO:0000259" key="4">
    <source>
        <dbReference type="PROSITE" id="PS52004"/>
    </source>
</evidence>
<dbReference type="Pfam" id="PF00109">
    <property type="entry name" value="ketoacyl-synt"/>
    <property type="match status" value="2"/>
</dbReference>
<dbReference type="InterPro" id="IPR000794">
    <property type="entry name" value="Beta-ketoacyl_synthase"/>
</dbReference>
<dbReference type="Proteomes" id="UP000186817">
    <property type="component" value="Unassembled WGS sequence"/>
</dbReference>
<dbReference type="PROSITE" id="PS00606">
    <property type="entry name" value="KS3_1"/>
    <property type="match status" value="1"/>
</dbReference>
<comment type="caution">
    <text evidence="5">The sequence shown here is derived from an EMBL/GenBank/DDBJ whole genome shotgun (WGS) entry which is preliminary data.</text>
</comment>
<evidence type="ECO:0000256" key="2">
    <source>
        <dbReference type="ARBA" id="ARBA00022679"/>
    </source>
</evidence>
<keyword evidence="6" id="KW-1185">Reference proteome</keyword>
<gene>
    <name evidence="5" type="primary">KAS1</name>
    <name evidence="5" type="ORF">AK812_SmicGene4225</name>
</gene>
<proteinExistence type="predicted"/>
<dbReference type="AlphaFoldDB" id="A0A1Q9EWR4"/>
<sequence length="580" mass="62830">MSSAAVSPAVALQPPTTAASNSRLHAASSAERLQSTRKGSWCGASGAATVASLVACVGQRRQARTGRRGGIARLAEGEAQRVVVTGMGVVSPYGTDKEVFYDSLLEGKSAIKKITKFDPEGLTTQIAAQIEGFKAIPYVDKKSERRMDDVVKFTIVAGKKALEDANLAPDSEAFGELDKERCGILIGSAMGGTSLQTSMDNMDKLLKGKKASPFFVPYTLVNVPGGLLAIDLGFQGPNYAVVTACATGNYCISAAASHIQQGECDLALAGGAEASVTRAGMQVLGPGEAVSTGDVRFEWPTSVIQTFMLCFALSSRNDEPERASRPWDKARDGFVMGEGAGVLCLEETEEKCNGARSDRVQQYIEPKTNGRMLATLEGALQRVVPTSRGFQPPFPHASMSEESHAHAAAFVPDPSDVFIATVPKSGTTLLQMLCHALRTQGLHTDFEDIYQVAPWDQLAWDLGQSLDAEQVARPRLFKSHLRLASLNRGAKYICTIREPEAVVQSWWRFLRQKDVPPLRCYTSISEFVYDKDYLAEGMRFGASIWDYYVEYAKCLDLPQVLVVCFEDLDANLEGFEGSTE</sequence>
<feature type="compositionally biased region" description="Polar residues" evidence="3">
    <location>
        <begin position="14"/>
        <end position="23"/>
    </location>
</feature>
<dbReference type="SUPFAM" id="SSF53901">
    <property type="entry name" value="Thiolase-like"/>
    <property type="match status" value="1"/>
</dbReference>
<dbReference type="CDD" id="cd00834">
    <property type="entry name" value="KAS_I_II"/>
    <property type="match status" value="1"/>
</dbReference>
<name>A0A1Q9EWR4_SYMMI</name>
<dbReference type="OrthoDB" id="5334845at2759"/>
<dbReference type="InterPro" id="IPR018201">
    <property type="entry name" value="Ketoacyl_synth_AS"/>
</dbReference>
<dbReference type="Gene3D" id="3.40.47.10">
    <property type="match status" value="1"/>
</dbReference>
<protein>
    <recommendedName>
        <fullName evidence="1">beta-ketoacyl-[acyl-carrier-protein] synthase I</fullName>
        <ecNumber evidence="1">2.3.1.41</ecNumber>
    </recommendedName>
</protein>
<feature type="domain" description="Ketosynthase family 3 (KS3)" evidence="4">
    <location>
        <begin position="79"/>
        <end position="551"/>
    </location>
</feature>
<dbReference type="InterPro" id="IPR027417">
    <property type="entry name" value="P-loop_NTPase"/>
</dbReference>
<dbReference type="GO" id="GO:0005739">
    <property type="term" value="C:mitochondrion"/>
    <property type="evidence" value="ECO:0007669"/>
    <property type="project" value="TreeGrafter"/>
</dbReference>
<dbReference type="GO" id="GO:0004315">
    <property type="term" value="F:3-oxoacyl-[acyl-carrier-protein] synthase activity"/>
    <property type="evidence" value="ECO:0007669"/>
    <property type="project" value="UniProtKB-EC"/>
</dbReference>
<dbReference type="GO" id="GO:0008146">
    <property type="term" value="F:sulfotransferase activity"/>
    <property type="evidence" value="ECO:0007669"/>
    <property type="project" value="InterPro"/>
</dbReference>
<evidence type="ECO:0000256" key="3">
    <source>
        <dbReference type="SAM" id="MobiDB-lite"/>
    </source>
</evidence>
<keyword evidence="2" id="KW-0808">Transferase</keyword>
<dbReference type="InterPro" id="IPR016039">
    <property type="entry name" value="Thiolase-like"/>
</dbReference>
<dbReference type="InterPro" id="IPR020841">
    <property type="entry name" value="PKS_Beta-ketoAc_synthase_dom"/>
</dbReference>
<feature type="region of interest" description="Disordered" evidence="3">
    <location>
        <begin position="1"/>
        <end position="23"/>
    </location>
</feature>
<dbReference type="Gene3D" id="3.40.50.300">
    <property type="entry name" value="P-loop containing nucleotide triphosphate hydrolases"/>
    <property type="match status" value="1"/>
</dbReference>
<dbReference type="PANTHER" id="PTHR11712">
    <property type="entry name" value="POLYKETIDE SYNTHASE-RELATED"/>
    <property type="match status" value="1"/>
</dbReference>
<dbReference type="InterPro" id="IPR000863">
    <property type="entry name" value="Sulfotransferase_dom"/>
</dbReference>
<dbReference type="SMART" id="SM00825">
    <property type="entry name" value="PKS_KS"/>
    <property type="match status" value="1"/>
</dbReference>